<dbReference type="Proteomes" id="UP001620645">
    <property type="component" value="Unassembled WGS sequence"/>
</dbReference>
<dbReference type="Gene3D" id="3.40.50.2000">
    <property type="entry name" value="Glycogen Phosphorylase B"/>
    <property type="match status" value="6"/>
</dbReference>
<feature type="region of interest" description="Disordered" evidence="2">
    <location>
        <begin position="41"/>
        <end position="68"/>
    </location>
</feature>
<feature type="domain" description="Glycosyltransferase subfamily 4-like N-terminal" evidence="5">
    <location>
        <begin position="790"/>
        <end position="884"/>
    </location>
</feature>
<dbReference type="SUPFAM" id="SSF53756">
    <property type="entry name" value="UDP-Glycosyltransferase/glycogen phosphorylase"/>
    <property type="match status" value="3"/>
</dbReference>
<dbReference type="InterPro" id="IPR001296">
    <property type="entry name" value="Glyco_trans_1"/>
</dbReference>
<keyword evidence="3" id="KW-0732">Signal</keyword>
<evidence type="ECO:0008006" key="8">
    <source>
        <dbReference type="Google" id="ProtNLM"/>
    </source>
</evidence>
<dbReference type="Pfam" id="PF00534">
    <property type="entry name" value="Glycos_transf_1"/>
    <property type="match status" value="2"/>
</dbReference>
<feature type="domain" description="Glycosyltransferase subfamily 4-like N-terminal" evidence="5">
    <location>
        <begin position="1019"/>
        <end position="1125"/>
    </location>
</feature>
<feature type="domain" description="Glycosyl transferase family 1" evidence="4">
    <location>
        <begin position="1179"/>
        <end position="1310"/>
    </location>
</feature>
<dbReference type="GO" id="GO:0016757">
    <property type="term" value="F:glycosyltransferase activity"/>
    <property type="evidence" value="ECO:0007669"/>
    <property type="project" value="UniProtKB-KW"/>
</dbReference>
<dbReference type="Pfam" id="PF13439">
    <property type="entry name" value="Glyco_transf_4"/>
    <property type="match status" value="4"/>
</dbReference>
<evidence type="ECO:0000256" key="2">
    <source>
        <dbReference type="SAM" id="MobiDB-lite"/>
    </source>
</evidence>
<accession>A0ABD2KJ63</accession>
<dbReference type="PANTHER" id="PTHR12526:SF595">
    <property type="entry name" value="BLL5217 PROTEIN"/>
    <property type="match status" value="1"/>
</dbReference>
<evidence type="ECO:0000313" key="7">
    <source>
        <dbReference type="Proteomes" id="UP001620645"/>
    </source>
</evidence>
<evidence type="ECO:0000259" key="4">
    <source>
        <dbReference type="Pfam" id="PF00534"/>
    </source>
</evidence>
<protein>
    <recommendedName>
        <fullName evidence="8">Glycosyltransferase</fullName>
    </recommendedName>
</protein>
<dbReference type="CDD" id="cd03802">
    <property type="entry name" value="GT4_AviGT4-like"/>
    <property type="match status" value="2"/>
</dbReference>
<name>A0ABD2KJ63_HETSC</name>
<dbReference type="InterPro" id="IPR028098">
    <property type="entry name" value="Glyco_trans_4-like_N"/>
</dbReference>
<feature type="domain" description="Glycosyl transferase family 1" evidence="4">
    <location>
        <begin position="519"/>
        <end position="664"/>
    </location>
</feature>
<proteinExistence type="predicted"/>
<evidence type="ECO:0000313" key="6">
    <source>
        <dbReference type="EMBL" id="KAL3102489.1"/>
    </source>
</evidence>
<evidence type="ECO:0000256" key="1">
    <source>
        <dbReference type="ARBA" id="ARBA00022676"/>
    </source>
</evidence>
<evidence type="ECO:0000259" key="5">
    <source>
        <dbReference type="Pfam" id="PF13439"/>
    </source>
</evidence>
<feature type="domain" description="Glycosyltransferase subfamily 4-like N-terminal" evidence="5">
    <location>
        <begin position="130"/>
        <end position="224"/>
    </location>
</feature>
<reference evidence="6 7" key="1">
    <citation type="submission" date="2024-10" db="EMBL/GenBank/DDBJ databases">
        <authorList>
            <person name="Kim D."/>
        </authorList>
    </citation>
    <scope>NUCLEOTIDE SEQUENCE [LARGE SCALE GENOMIC DNA]</scope>
    <source>
        <strain evidence="6">Taebaek</strain>
    </source>
</reference>
<comment type="caution">
    <text evidence="6">The sequence shown here is derived from an EMBL/GenBank/DDBJ whole genome shotgun (WGS) entry which is preliminary data.</text>
</comment>
<feature type="compositionally biased region" description="Low complexity" evidence="2">
    <location>
        <begin position="53"/>
        <end position="68"/>
    </location>
</feature>
<keyword evidence="1" id="KW-0328">Glycosyltransferase</keyword>
<feature type="domain" description="Glycosyltransferase subfamily 4-like N-terminal" evidence="5">
    <location>
        <begin position="369"/>
        <end position="472"/>
    </location>
</feature>
<dbReference type="PANTHER" id="PTHR12526">
    <property type="entry name" value="GLYCOSYLTRANSFERASE"/>
    <property type="match status" value="1"/>
</dbReference>
<evidence type="ECO:0000256" key="3">
    <source>
        <dbReference type="SAM" id="SignalP"/>
    </source>
</evidence>
<keyword evidence="7" id="KW-1185">Reference proteome</keyword>
<dbReference type="EMBL" id="JBICCN010000024">
    <property type="protein sequence ID" value="KAL3102489.1"/>
    <property type="molecule type" value="Genomic_DNA"/>
</dbReference>
<organism evidence="6 7">
    <name type="scientific">Heterodera schachtii</name>
    <name type="common">Sugarbeet cyst nematode worm</name>
    <name type="synonym">Tylenchus schachtii</name>
    <dbReference type="NCBI Taxonomy" id="97005"/>
    <lineage>
        <taxon>Eukaryota</taxon>
        <taxon>Metazoa</taxon>
        <taxon>Ecdysozoa</taxon>
        <taxon>Nematoda</taxon>
        <taxon>Chromadorea</taxon>
        <taxon>Rhabditida</taxon>
        <taxon>Tylenchina</taxon>
        <taxon>Tylenchomorpha</taxon>
        <taxon>Tylenchoidea</taxon>
        <taxon>Heteroderidae</taxon>
        <taxon>Heteroderinae</taxon>
        <taxon>Heterodera</taxon>
    </lineage>
</organism>
<feature type="signal peptide" evidence="3">
    <location>
        <begin position="1"/>
        <end position="20"/>
    </location>
</feature>
<gene>
    <name evidence="6" type="ORF">niasHS_001231</name>
</gene>
<feature type="chain" id="PRO_5044847486" description="Glycosyltransferase" evidence="3">
    <location>
        <begin position="21"/>
        <end position="1368"/>
    </location>
</feature>
<keyword evidence="1" id="KW-0808">Transferase</keyword>
<sequence>MGVVLQYATILLPLLCYSLTFFPTTTNGVLRVPKIVQQAEPAENYDDDSSPTSVLSGPESSPSSSSLNVGKEYSKKLFDGMFPPATMDTNSKQLRIAVVAPLFESVPPKNRRLNGIMPSKERPVEELSAEYVYNLVEMLVKNGHDVTLFASSDSMTSAKLISAYPAMRENRALPGIWNHPYIWMFEQIRQRANEFDIIHFNTIEHLEHMKPYIRKALTTLHAQPGGSTVDNELLSQLTAHQQLFNGANVAVSSDQAAKSLKAKKALRFCQVHIVKSYNGTSNQWQQIANEYVKIYRTISRLNELQNVKASLLPAVGSSSIANGSLAEAKNQEQEINCENVYDILNKSKPLRIAIVTPPILDALPPTKGGGTERMVYFLTEQLAQRGNKVTLIAPIGTKVSNAVDLRTIPYKTNPWAGKSNWLDHMLPVLYSQKYVSEHAHEFDILHFHDSDHFVLMRDFIDRVVVTRHMPIDDLTFFNTFNQIPMVSISDEQRKHVPKGISDLNWIGTVHNGIPLDQLTFRQPHPGTSERPYLAWMGRMAPEKGVDIAIEFALRSGIKLKIAAQLVDEHKHSFWHKQIEPLINANKHLVEYVGEIGGDERDSFLGNALAFLFTPKWDEPFGLSMIEAMATGTPAIANRRGAVPEIVQIGRNGFTFDYNDQLGVEQVANFVHLINQAAQLDRATVRQTVEEKCTLTMAHKTSVPNIMNAINKLDTNKQLRMAVVAPLICIVGIMLRMLFDGRFPPIAFDTNSKQLRIAVVAPLFESIPPKNRRLNGIMPSKERPVEELSAEYVYNLVEMLVKNGHDVTLFASSDSKTSAKLISAYPAMRENRALPGLWNFPYIWMFEQIRQRSNEFDIIHFNTIEHLVHMKPYIHKALTTLHAQPGGSTVDNELLSQLTAHQQLFNGANVAISSDQVAKSLKAKKALSFCHLHIINSYNGSSNQWQQISNEYVKIYRTISRLNELQQNVKASLLPAVGPSSIANGSLAEAKNQQQKRTMPLRIAIIPISTLDALPPAKGGGTERVIYYLTEQLAKRGNKVTLFATIGTKVSSNVELRIIPYKTNPWGGKGNWLDHMLPILYYQKFVSEHAHEFDILHFHDSESFVLMRDFIDRVVMTRHMPIDDVKFFNTFNQIPMVAISDSQRKHLPNGILPAGLNWIGTVHNGIPLDQLTFRLHPGTSERPYLAWMGRMAPEKGVDIAIEFALLSGIKLKIAAQLVDEHKHSFWHKQIEPLIYANQNLVEYVGEISDAEKDDFLGNALAFLFTPKWEEPFGLCLVEAMATGTPAIANRRGAVPEIVQIGRNGYTFDYNDRLGVEQVANFVHLINQAAQLDRATVRQTVEEKWSLDKMAENYEKVYRRVLNKNRPKRH</sequence>